<evidence type="ECO:0000256" key="3">
    <source>
        <dbReference type="ARBA" id="ARBA00022448"/>
    </source>
</evidence>
<feature type="domain" description="MotA/TolQ/ExbB proton channel" evidence="9">
    <location>
        <begin position="102"/>
        <end position="218"/>
    </location>
</feature>
<dbReference type="NCBIfam" id="NF005997">
    <property type="entry name" value="PRK08124.1"/>
    <property type="match status" value="1"/>
</dbReference>
<gene>
    <name evidence="10" type="primary">motA</name>
    <name evidence="10" type="ORF">ACFO3D_06070</name>
</gene>
<evidence type="ECO:0000259" key="9">
    <source>
        <dbReference type="Pfam" id="PF01618"/>
    </source>
</evidence>
<feature type="transmembrane region" description="Helical" evidence="8">
    <location>
        <begin position="182"/>
        <end position="201"/>
    </location>
</feature>
<dbReference type="Proteomes" id="UP001595989">
    <property type="component" value="Unassembled WGS sequence"/>
</dbReference>
<evidence type="ECO:0000256" key="7">
    <source>
        <dbReference type="ARBA" id="ARBA00023136"/>
    </source>
</evidence>
<keyword evidence="6 8" id="KW-1133">Transmembrane helix</keyword>
<name>A0ABV9DG37_9BACI</name>
<evidence type="ECO:0000256" key="6">
    <source>
        <dbReference type="ARBA" id="ARBA00022989"/>
    </source>
</evidence>
<dbReference type="InterPro" id="IPR000540">
    <property type="entry name" value="Flag_MotA_CS"/>
</dbReference>
<keyword evidence="3" id="KW-0813">Transport</keyword>
<dbReference type="InterPro" id="IPR002898">
    <property type="entry name" value="MotA_ExbB_proton_chnl"/>
</dbReference>
<dbReference type="PROSITE" id="PS01307">
    <property type="entry name" value="MOTA"/>
    <property type="match status" value="1"/>
</dbReference>
<keyword evidence="10" id="KW-0966">Cell projection</keyword>
<feature type="transmembrane region" description="Helical" evidence="8">
    <location>
        <begin position="7"/>
        <end position="25"/>
    </location>
</feature>
<proteinExistence type="inferred from homology"/>
<dbReference type="PANTHER" id="PTHR30433">
    <property type="entry name" value="CHEMOTAXIS PROTEIN MOTA"/>
    <property type="match status" value="1"/>
</dbReference>
<keyword evidence="7 8" id="KW-0472">Membrane</keyword>
<evidence type="ECO:0000256" key="2">
    <source>
        <dbReference type="ARBA" id="ARBA00008038"/>
    </source>
</evidence>
<feature type="transmembrane region" description="Helical" evidence="8">
    <location>
        <begin position="31"/>
        <end position="51"/>
    </location>
</feature>
<keyword evidence="11" id="KW-1185">Reference proteome</keyword>
<evidence type="ECO:0000256" key="4">
    <source>
        <dbReference type="ARBA" id="ARBA00022475"/>
    </source>
</evidence>
<comment type="similarity">
    <text evidence="2">Belongs to the MotA family.</text>
</comment>
<evidence type="ECO:0000313" key="10">
    <source>
        <dbReference type="EMBL" id="MFC4557774.1"/>
    </source>
</evidence>
<feature type="transmembrane region" description="Helical" evidence="8">
    <location>
        <begin position="146"/>
        <end position="170"/>
    </location>
</feature>
<accession>A0ABV9DG37</accession>
<dbReference type="RefSeq" id="WP_390293832.1">
    <property type="nucleotide sequence ID" value="NZ_JBHSFU010000004.1"/>
</dbReference>
<dbReference type="Pfam" id="PF01618">
    <property type="entry name" value="MotA_ExbB"/>
    <property type="match status" value="1"/>
</dbReference>
<sequence>MDKTSVIGILVGIAALGIGILLKGVSPEALINPAAFIIIFVGTAATVIIGFPTEVIKNIPKLFSIIFKEDKHYDVKKIIHMFVEWAEAARKEGILSLENRIDELDDSFLTSGIQLAVDGQSPEFIRDIMMEKVDAMENRHQQGISVFTQAGTYAPTLGVLGAVVGLIAALGNMGDIEALGHAISSAFIATLFGIFSGYVLWHPFANKLKEKSKKEVLVKEIMIEGILSITNGESPQLIKDKLGSYLSPAELKKMDQEDSYAQEEKE</sequence>
<keyword evidence="4" id="KW-1003">Cell membrane</keyword>
<dbReference type="PANTHER" id="PTHR30433:SF3">
    <property type="entry name" value="MOTILITY PROTEIN A"/>
    <property type="match status" value="1"/>
</dbReference>
<dbReference type="EMBL" id="JBHSFU010000004">
    <property type="protein sequence ID" value="MFC4557774.1"/>
    <property type="molecule type" value="Genomic_DNA"/>
</dbReference>
<protein>
    <submittedName>
        <fullName evidence="10">Flagellar motor stator protein MotA</fullName>
    </submittedName>
</protein>
<evidence type="ECO:0000256" key="5">
    <source>
        <dbReference type="ARBA" id="ARBA00022692"/>
    </source>
</evidence>
<keyword evidence="10" id="KW-0282">Flagellum</keyword>
<evidence type="ECO:0000313" key="11">
    <source>
        <dbReference type="Proteomes" id="UP001595989"/>
    </source>
</evidence>
<keyword evidence="5 8" id="KW-0812">Transmembrane</keyword>
<comment type="subcellular location">
    <subcellularLocation>
        <location evidence="1">Cell membrane</location>
        <topology evidence="1">Multi-pass membrane protein</topology>
    </subcellularLocation>
</comment>
<dbReference type="InterPro" id="IPR047055">
    <property type="entry name" value="MotA-like"/>
</dbReference>
<keyword evidence="10" id="KW-0969">Cilium</keyword>
<organism evidence="10 11">
    <name type="scientific">Virgibacillus kekensis</name>
    <dbReference type="NCBI Taxonomy" id="202261"/>
    <lineage>
        <taxon>Bacteria</taxon>
        <taxon>Bacillati</taxon>
        <taxon>Bacillota</taxon>
        <taxon>Bacilli</taxon>
        <taxon>Bacillales</taxon>
        <taxon>Bacillaceae</taxon>
        <taxon>Virgibacillus</taxon>
    </lineage>
</organism>
<reference evidence="11" key="1">
    <citation type="journal article" date="2019" name="Int. J. Syst. Evol. Microbiol.">
        <title>The Global Catalogue of Microorganisms (GCM) 10K type strain sequencing project: providing services to taxonomists for standard genome sequencing and annotation.</title>
        <authorList>
            <consortium name="The Broad Institute Genomics Platform"/>
            <consortium name="The Broad Institute Genome Sequencing Center for Infectious Disease"/>
            <person name="Wu L."/>
            <person name="Ma J."/>
        </authorList>
    </citation>
    <scope>NUCLEOTIDE SEQUENCE [LARGE SCALE GENOMIC DNA]</scope>
    <source>
        <strain evidence="11">CGMCC 4.7426</strain>
    </source>
</reference>
<evidence type="ECO:0000256" key="8">
    <source>
        <dbReference type="SAM" id="Phobius"/>
    </source>
</evidence>
<evidence type="ECO:0000256" key="1">
    <source>
        <dbReference type="ARBA" id="ARBA00004651"/>
    </source>
</evidence>
<comment type="caution">
    <text evidence="10">The sequence shown here is derived from an EMBL/GenBank/DDBJ whole genome shotgun (WGS) entry which is preliminary data.</text>
</comment>